<evidence type="ECO:0000313" key="1">
    <source>
        <dbReference type="EMBL" id="PWW45640.1"/>
    </source>
</evidence>
<dbReference type="RefSeq" id="WP_019374467.1">
    <property type="nucleotide sequence ID" value="NZ_ALEE01000539.1"/>
</dbReference>
<comment type="caution">
    <text evidence="1">The sequence shown here is derived from an EMBL/GenBank/DDBJ whole genome shotgun (WGS) entry which is preliminary data.</text>
</comment>
<evidence type="ECO:0000313" key="2">
    <source>
        <dbReference type="Proteomes" id="UP000246483"/>
    </source>
</evidence>
<proteinExistence type="predicted"/>
<gene>
    <name evidence="1" type="ORF">DFR36_106130</name>
</gene>
<organism evidence="1 2">
    <name type="scientific">Melaminivora alkalimesophila</name>
    <dbReference type="NCBI Taxonomy" id="1165852"/>
    <lineage>
        <taxon>Bacteria</taxon>
        <taxon>Pseudomonadati</taxon>
        <taxon>Pseudomonadota</taxon>
        <taxon>Betaproteobacteria</taxon>
        <taxon>Burkholderiales</taxon>
        <taxon>Comamonadaceae</taxon>
        <taxon>Melaminivora</taxon>
    </lineage>
</organism>
<accession>A0A317R9Z3</accession>
<keyword evidence="2" id="KW-1185">Reference proteome</keyword>
<name>A0A317R9Z3_9BURK</name>
<reference evidence="1 2" key="1">
    <citation type="submission" date="2018-05" db="EMBL/GenBank/DDBJ databases">
        <title>Genomic Encyclopedia of Type Strains, Phase IV (KMG-IV): sequencing the most valuable type-strain genomes for metagenomic binning, comparative biology and taxonomic classification.</title>
        <authorList>
            <person name="Goeker M."/>
        </authorList>
    </citation>
    <scope>NUCLEOTIDE SEQUENCE [LARGE SCALE GENOMIC DNA]</scope>
    <source>
        <strain evidence="1 2">DSM 26006</strain>
    </source>
</reference>
<dbReference type="Proteomes" id="UP000246483">
    <property type="component" value="Unassembled WGS sequence"/>
</dbReference>
<dbReference type="OrthoDB" id="8913291at2"/>
<dbReference type="EMBL" id="QGUB01000006">
    <property type="protein sequence ID" value="PWW45640.1"/>
    <property type="molecule type" value="Genomic_DNA"/>
</dbReference>
<protein>
    <submittedName>
        <fullName evidence="1">Uncharacterized protein</fullName>
    </submittedName>
</protein>
<dbReference type="AlphaFoldDB" id="A0A317R9Z3"/>
<sequence length="132" mass="14436">MPTEAANRHSEALALRLDRMVAHMEAVAARIAFLGRALDLPLRTPADIQTALECDADCQEQRGTRQMRMREELRGLLVMRYTVVARMAASVQVGAPAARDILLVANDRLLARGFDAGAPGLNLRPLFEGIDA</sequence>